<evidence type="ECO:0000256" key="3">
    <source>
        <dbReference type="ARBA" id="ARBA00009375"/>
    </source>
</evidence>
<evidence type="ECO:0000256" key="13">
    <source>
        <dbReference type="ARBA" id="ARBA00068582"/>
    </source>
</evidence>
<evidence type="ECO:0000256" key="19">
    <source>
        <dbReference type="PIRSR" id="PIRSR641708-2"/>
    </source>
</evidence>
<evidence type="ECO:0000256" key="2">
    <source>
        <dbReference type="ARBA" id="ARBA00004123"/>
    </source>
</evidence>
<evidence type="ECO:0000256" key="8">
    <source>
        <dbReference type="ARBA" id="ARBA00036943"/>
    </source>
</evidence>
<dbReference type="OrthoDB" id="10256309at2759"/>
<keyword evidence="4" id="KW-0507">mRNA processing</keyword>
<evidence type="ECO:0000256" key="12">
    <source>
        <dbReference type="ARBA" id="ARBA00066509"/>
    </source>
</evidence>
<dbReference type="Gene3D" id="3.30.70.580">
    <property type="entry name" value="Pseudouridine synthase I, catalytic domain, N-terminal subdomain"/>
    <property type="match status" value="1"/>
</dbReference>
<dbReference type="FunFam" id="3.30.70.580:FF:000002">
    <property type="entry name" value="tRNA pseudouridine synthase"/>
    <property type="match status" value="1"/>
</dbReference>
<dbReference type="InterPro" id="IPR020103">
    <property type="entry name" value="PsdUridine_synth_cat_dom_sf"/>
</dbReference>
<dbReference type="FunFam" id="3.30.70.660:FF:000002">
    <property type="entry name" value="tRNA pseudouridine synthase"/>
    <property type="match status" value="1"/>
</dbReference>
<evidence type="ECO:0000256" key="15">
    <source>
        <dbReference type="ARBA" id="ARBA00079087"/>
    </source>
</evidence>
<feature type="binding site" evidence="19">
    <location>
        <position position="173"/>
    </location>
    <ligand>
        <name>substrate</name>
    </ligand>
</feature>
<dbReference type="Pfam" id="PF01416">
    <property type="entry name" value="PseudoU_synth_1"/>
    <property type="match status" value="1"/>
</dbReference>
<dbReference type="InterPro" id="IPR020095">
    <property type="entry name" value="PsdUridine_synth_TruA_C"/>
</dbReference>
<proteinExistence type="inferred from homology"/>
<evidence type="ECO:0000313" key="22">
    <source>
        <dbReference type="EMBL" id="KAJ6634813.1"/>
    </source>
</evidence>
<name>A0A9Q0RWF3_9DIPT</name>
<dbReference type="Proteomes" id="UP001151699">
    <property type="component" value="Chromosome C"/>
</dbReference>
<dbReference type="GO" id="GO:0003723">
    <property type="term" value="F:RNA binding"/>
    <property type="evidence" value="ECO:0007669"/>
    <property type="project" value="InterPro"/>
</dbReference>
<keyword evidence="23" id="KW-1185">Reference proteome</keyword>
<protein>
    <recommendedName>
        <fullName evidence="13">Pseudouridylate synthase 1 homolog</fullName>
        <ecNumber evidence="12">5.4.99.12</ecNumber>
    </recommendedName>
    <alternativeName>
        <fullName evidence="14">tRNA pseudouridine synthase 1</fullName>
    </alternativeName>
    <alternativeName>
        <fullName evidence="17">tRNA pseudouridine(38-40) synthase</fullName>
    </alternativeName>
    <alternativeName>
        <fullName evidence="15">tRNA pseudouridylate synthase I</fullName>
    </alternativeName>
    <alternativeName>
        <fullName evidence="16">tRNA-uridine isomerase I</fullName>
    </alternativeName>
</protein>
<dbReference type="AlphaFoldDB" id="A0A9Q0RWF3"/>
<feature type="active site" description="Nucleophile" evidence="18">
    <location>
        <position position="119"/>
    </location>
</feature>
<comment type="catalytic activity">
    <reaction evidence="1">
        <text>a uridine in mRNA = a pseudouridine in mRNA</text>
        <dbReference type="Rhea" id="RHEA:56644"/>
        <dbReference type="Rhea" id="RHEA-COMP:14658"/>
        <dbReference type="Rhea" id="RHEA-COMP:14659"/>
        <dbReference type="ChEBI" id="CHEBI:65314"/>
        <dbReference type="ChEBI" id="CHEBI:65315"/>
    </reaction>
</comment>
<evidence type="ECO:0000256" key="5">
    <source>
        <dbReference type="ARBA" id="ARBA00022694"/>
    </source>
</evidence>
<evidence type="ECO:0000256" key="14">
    <source>
        <dbReference type="ARBA" id="ARBA00075153"/>
    </source>
</evidence>
<dbReference type="InterPro" id="IPR020097">
    <property type="entry name" value="PsdUridine_synth_TruA_a/b_dom"/>
</dbReference>
<dbReference type="GO" id="GO:0005634">
    <property type="term" value="C:nucleus"/>
    <property type="evidence" value="ECO:0007669"/>
    <property type="project" value="UniProtKB-SubCell"/>
</dbReference>
<evidence type="ECO:0000256" key="11">
    <source>
        <dbReference type="ARBA" id="ARBA00064589"/>
    </source>
</evidence>
<dbReference type="PANTHER" id="PTHR11142">
    <property type="entry name" value="PSEUDOURIDYLATE SYNTHASE"/>
    <property type="match status" value="1"/>
</dbReference>
<dbReference type="GO" id="GO:0160147">
    <property type="term" value="F:tRNA pseudouridine(38-40) synthase activity"/>
    <property type="evidence" value="ECO:0007669"/>
    <property type="project" value="UniProtKB-EC"/>
</dbReference>
<comment type="similarity">
    <text evidence="3">Belongs to the tRNA pseudouridine synthase TruA family.</text>
</comment>
<dbReference type="InterPro" id="IPR041708">
    <property type="entry name" value="PUS1/PUS2-like"/>
</dbReference>
<evidence type="ECO:0000256" key="6">
    <source>
        <dbReference type="ARBA" id="ARBA00023235"/>
    </source>
</evidence>
<evidence type="ECO:0000256" key="10">
    <source>
        <dbReference type="ARBA" id="ARBA00053709"/>
    </source>
</evidence>
<dbReference type="EMBL" id="WJQU01000004">
    <property type="protein sequence ID" value="KAJ6634813.1"/>
    <property type="molecule type" value="Genomic_DNA"/>
</dbReference>
<feature type="region of interest" description="Disordered" evidence="20">
    <location>
        <begin position="34"/>
        <end position="53"/>
    </location>
</feature>
<dbReference type="NCBIfam" id="TIGR00071">
    <property type="entry name" value="hisT_truA"/>
    <property type="match status" value="1"/>
</dbReference>
<dbReference type="InterPro" id="IPR001406">
    <property type="entry name" value="PsdUridine_synth_TruA"/>
</dbReference>
<gene>
    <name evidence="22" type="primary">PUS1</name>
    <name evidence="22" type="ORF">Bhyg_13393</name>
</gene>
<dbReference type="PANTHER" id="PTHR11142:SF4">
    <property type="entry name" value="PSEUDOURIDYLATE SYNTHASE 1 HOMOLOG"/>
    <property type="match status" value="1"/>
</dbReference>
<evidence type="ECO:0000256" key="1">
    <source>
        <dbReference type="ARBA" id="ARBA00001166"/>
    </source>
</evidence>
<dbReference type="SUPFAM" id="SSF55120">
    <property type="entry name" value="Pseudouridine synthase"/>
    <property type="match status" value="1"/>
</dbReference>
<comment type="caution">
    <text evidence="22">The sequence shown here is derived from an EMBL/GenBank/DDBJ whole genome shotgun (WGS) entry which is preliminary data.</text>
</comment>
<evidence type="ECO:0000256" key="4">
    <source>
        <dbReference type="ARBA" id="ARBA00022664"/>
    </source>
</evidence>
<reference evidence="22" key="1">
    <citation type="submission" date="2022-07" db="EMBL/GenBank/DDBJ databases">
        <authorList>
            <person name="Trinca V."/>
            <person name="Uliana J.V.C."/>
            <person name="Torres T.T."/>
            <person name="Ward R.J."/>
            <person name="Monesi N."/>
        </authorList>
    </citation>
    <scope>NUCLEOTIDE SEQUENCE</scope>
    <source>
        <strain evidence="22">HSMRA1968</strain>
        <tissue evidence="22">Whole embryos</tissue>
    </source>
</reference>
<comment type="function">
    <text evidence="10">Pseudouridylate synthase that catalyzes pseudouridylation of tRNAs and mRNAs. Acts on positions 27/28 in the anticodon stem and also positions 34 and 36 in the anticodon of an intron containing tRNA. Also catalyzes pseudouridylation of mRNAs: mediates pseudouridylation of mRNAs with the consensus sequence 5'-UGUAG-3'. Acts as a regulator of pre-mRNA splicing by mediating pseudouridylation of pre-mRNAs at locations associated with alternatively spliced regions. Pseudouridylation of pre-mRNAs near splice sites directly regulates mRNA splicing and mRNA 3'-end processing. Involved in regulation of nuclear receptor activity through pseudouridylation of SRA1 mRNA.</text>
</comment>
<evidence type="ECO:0000256" key="7">
    <source>
        <dbReference type="ARBA" id="ARBA00023242"/>
    </source>
</evidence>
<keyword evidence="6" id="KW-0413">Isomerase</keyword>
<comment type="subunit">
    <text evidence="11">Monomer. Forms a complex with RARG and the SRA1 RNA in the nucleus.</text>
</comment>
<dbReference type="CDD" id="cd02568">
    <property type="entry name" value="PseudoU_synth_PUS1_PUS2"/>
    <property type="match status" value="1"/>
</dbReference>
<accession>A0A9Q0RWF3</accession>
<keyword evidence="5" id="KW-0819">tRNA processing</keyword>
<evidence type="ECO:0000256" key="17">
    <source>
        <dbReference type="ARBA" id="ARBA00081344"/>
    </source>
</evidence>
<dbReference type="Gene3D" id="3.30.70.660">
    <property type="entry name" value="Pseudouridine synthase I, catalytic domain, C-terminal subdomain"/>
    <property type="match status" value="1"/>
</dbReference>
<evidence type="ECO:0000256" key="20">
    <source>
        <dbReference type="SAM" id="MobiDB-lite"/>
    </source>
</evidence>
<evidence type="ECO:0000259" key="21">
    <source>
        <dbReference type="Pfam" id="PF01416"/>
    </source>
</evidence>
<comment type="catalytic activity">
    <reaction evidence="8">
        <text>a uridine in tRNA = a pseudouridine in tRNA</text>
        <dbReference type="Rhea" id="RHEA:54572"/>
        <dbReference type="Rhea" id="RHEA-COMP:13339"/>
        <dbReference type="Rhea" id="RHEA-COMP:13934"/>
        <dbReference type="ChEBI" id="CHEBI:65314"/>
        <dbReference type="ChEBI" id="CHEBI:65315"/>
    </reaction>
</comment>
<feature type="domain" description="Pseudouridine synthase I TruA alpha/beta" evidence="21">
    <location>
        <begin position="208"/>
        <end position="315"/>
    </location>
</feature>
<dbReference type="GO" id="GO:1990481">
    <property type="term" value="P:mRNA pseudouridine synthesis"/>
    <property type="evidence" value="ECO:0007669"/>
    <property type="project" value="TreeGrafter"/>
</dbReference>
<dbReference type="GO" id="GO:0006397">
    <property type="term" value="P:mRNA processing"/>
    <property type="evidence" value="ECO:0007669"/>
    <property type="project" value="UniProtKB-KW"/>
</dbReference>
<evidence type="ECO:0000256" key="16">
    <source>
        <dbReference type="ARBA" id="ARBA00080849"/>
    </source>
</evidence>
<evidence type="ECO:0000256" key="18">
    <source>
        <dbReference type="PIRSR" id="PIRSR641708-1"/>
    </source>
</evidence>
<organism evidence="22 23">
    <name type="scientific">Pseudolycoriella hygida</name>
    <dbReference type="NCBI Taxonomy" id="35572"/>
    <lineage>
        <taxon>Eukaryota</taxon>
        <taxon>Metazoa</taxon>
        <taxon>Ecdysozoa</taxon>
        <taxon>Arthropoda</taxon>
        <taxon>Hexapoda</taxon>
        <taxon>Insecta</taxon>
        <taxon>Pterygota</taxon>
        <taxon>Neoptera</taxon>
        <taxon>Endopterygota</taxon>
        <taxon>Diptera</taxon>
        <taxon>Nematocera</taxon>
        <taxon>Sciaroidea</taxon>
        <taxon>Sciaridae</taxon>
        <taxon>Pseudolycoriella</taxon>
    </lineage>
</organism>
<evidence type="ECO:0000256" key="9">
    <source>
        <dbReference type="ARBA" id="ARBA00052184"/>
    </source>
</evidence>
<dbReference type="InterPro" id="IPR020094">
    <property type="entry name" value="TruA/RsuA/RluB/E/F_N"/>
</dbReference>
<evidence type="ECO:0000313" key="23">
    <source>
        <dbReference type="Proteomes" id="UP001151699"/>
    </source>
</evidence>
<sequence length="396" mass="45703">MTDAIKAAIDAKKAAKEQNANKYKPRYNGRVKKRQWEDYESEGHPEKRANFNPEDRVKRRKFCLLLGYSGANYFGMQRNPNMKTIEEELLTVMLKHKWITEEGFKQPQMVHFQRAARTDKGVSAARQCVSMKLPEELDVAALNNDLPAQIQIFCIKRVTKGFNSKDKCDARTYTYTLPTIAFDERSAHLPIETFRLSNERLDQVNAILKMFQGTKNFHNFTSRKDFSDPSSNRFIHSFSCGSPFVDKITNIEFAVIKIKGQSFMLHQIRKMIGLTLTIIRGLADLEYFSRAFTAERLDIPMAPGLGLVLDETHYDKYNQRFSSDGMHEALDWINEQTKVEKFFSEHIFPTIVNTEMTEKSMINWLETLSLHSFDVKAEHTANESVDTVADIAIEKQ</sequence>
<dbReference type="GO" id="GO:0031119">
    <property type="term" value="P:tRNA pseudouridine synthesis"/>
    <property type="evidence" value="ECO:0007669"/>
    <property type="project" value="InterPro"/>
</dbReference>
<comment type="subcellular location">
    <subcellularLocation>
        <location evidence="2">Nucleus</location>
    </subcellularLocation>
</comment>
<comment type="catalytic activity">
    <reaction evidence="9">
        <text>uridine(38/39/40) in tRNA = pseudouridine(38/39/40) in tRNA</text>
        <dbReference type="Rhea" id="RHEA:22376"/>
        <dbReference type="Rhea" id="RHEA-COMP:10085"/>
        <dbReference type="Rhea" id="RHEA-COMP:10087"/>
        <dbReference type="ChEBI" id="CHEBI:65314"/>
        <dbReference type="ChEBI" id="CHEBI:65315"/>
        <dbReference type="EC" id="5.4.99.12"/>
    </reaction>
</comment>
<dbReference type="EC" id="5.4.99.12" evidence="12"/>
<keyword evidence="7" id="KW-0539">Nucleus</keyword>